<dbReference type="AlphaFoldDB" id="A0A8H5BP62"/>
<protein>
    <submittedName>
        <fullName evidence="2">Uncharacterized protein</fullName>
    </submittedName>
</protein>
<feature type="compositionally biased region" description="Low complexity" evidence="1">
    <location>
        <begin position="265"/>
        <end position="292"/>
    </location>
</feature>
<proteinExistence type="predicted"/>
<feature type="region of interest" description="Disordered" evidence="1">
    <location>
        <begin position="376"/>
        <end position="556"/>
    </location>
</feature>
<feature type="region of interest" description="Disordered" evidence="1">
    <location>
        <begin position="743"/>
        <end position="776"/>
    </location>
</feature>
<feature type="compositionally biased region" description="Basic and acidic residues" evidence="1">
    <location>
        <begin position="154"/>
        <end position="166"/>
    </location>
</feature>
<feature type="compositionally biased region" description="Basic and acidic residues" evidence="1">
    <location>
        <begin position="419"/>
        <end position="432"/>
    </location>
</feature>
<feature type="region of interest" description="Disordered" evidence="1">
    <location>
        <begin position="572"/>
        <end position="591"/>
    </location>
</feature>
<accession>A0A8H5BP62</accession>
<comment type="caution">
    <text evidence="2">The sequence shown here is derived from an EMBL/GenBank/DDBJ whole genome shotgun (WGS) entry which is preliminary data.</text>
</comment>
<gene>
    <name evidence="2" type="ORF">D9619_004451</name>
</gene>
<feature type="compositionally biased region" description="Basic and acidic residues" evidence="1">
    <location>
        <begin position="574"/>
        <end position="591"/>
    </location>
</feature>
<dbReference type="Proteomes" id="UP000567179">
    <property type="component" value="Unassembled WGS sequence"/>
</dbReference>
<feature type="compositionally biased region" description="Low complexity" evidence="1">
    <location>
        <begin position="624"/>
        <end position="643"/>
    </location>
</feature>
<dbReference type="EMBL" id="JAACJJ010000014">
    <property type="protein sequence ID" value="KAF5326820.1"/>
    <property type="molecule type" value="Genomic_DNA"/>
</dbReference>
<feature type="compositionally biased region" description="Basic and acidic residues" evidence="1">
    <location>
        <begin position="327"/>
        <end position="338"/>
    </location>
</feature>
<feature type="region of interest" description="Disordered" evidence="1">
    <location>
        <begin position="675"/>
        <end position="714"/>
    </location>
</feature>
<evidence type="ECO:0000313" key="3">
    <source>
        <dbReference type="Proteomes" id="UP000567179"/>
    </source>
</evidence>
<feature type="compositionally biased region" description="Low complexity" evidence="1">
    <location>
        <begin position="700"/>
        <end position="714"/>
    </location>
</feature>
<feature type="compositionally biased region" description="Low complexity" evidence="1">
    <location>
        <begin position="481"/>
        <end position="504"/>
    </location>
</feature>
<keyword evidence="3" id="KW-1185">Reference proteome</keyword>
<feature type="region of interest" description="Disordered" evidence="1">
    <location>
        <begin position="901"/>
        <end position="938"/>
    </location>
</feature>
<evidence type="ECO:0000256" key="1">
    <source>
        <dbReference type="SAM" id="MobiDB-lite"/>
    </source>
</evidence>
<feature type="compositionally biased region" description="Low complexity" evidence="1">
    <location>
        <begin position="760"/>
        <end position="776"/>
    </location>
</feature>
<reference evidence="2 3" key="1">
    <citation type="journal article" date="2020" name="ISME J.">
        <title>Uncovering the hidden diversity of litter-decomposition mechanisms in mushroom-forming fungi.</title>
        <authorList>
            <person name="Floudas D."/>
            <person name="Bentzer J."/>
            <person name="Ahren D."/>
            <person name="Johansson T."/>
            <person name="Persson P."/>
            <person name="Tunlid A."/>
        </authorList>
    </citation>
    <scope>NUCLEOTIDE SEQUENCE [LARGE SCALE GENOMIC DNA]</scope>
    <source>
        <strain evidence="2 3">CBS 101986</strain>
    </source>
</reference>
<feature type="region of interest" description="Disordered" evidence="1">
    <location>
        <begin position="194"/>
        <end position="364"/>
    </location>
</feature>
<organism evidence="2 3">
    <name type="scientific">Psilocybe cf. subviscida</name>
    <dbReference type="NCBI Taxonomy" id="2480587"/>
    <lineage>
        <taxon>Eukaryota</taxon>
        <taxon>Fungi</taxon>
        <taxon>Dikarya</taxon>
        <taxon>Basidiomycota</taxon>
        <taxon>Agaricomycotina</taxon>
        <taxon>Agaricomycetes</taxon>
        <taxon>Agaricomycetidae</taxon>
        <taxon>Agaricales</taxon>
        <taxon>Agaricineae</taxon>
        <taxon>Strophariaceae</taxon>
        <taxon>Psilocybe</taxon>
    </lineage>
</organism>
<feature type="compositionally biased region" description="Basic and acidic residues" evidence="1">
    <location>
        <begin position="379"/>
        <end position="389"/>
    </location>
</feature>
<feature type="compositionally biased region" description="Basic and acidic residues" evidence="1">
    <location>
        <begin position="905"/>
        <end position="927"/>
    </location>
</feature>
<evidence type="ECO:0000313" key="2">
    <source>
        <dbReference type="EMBL" id="KAF5326820.1"/>
    </source>
</evidence>
<sequence length="938" mass="99184">MQSRRPPGLALAPPLLRRPSSLLSLDTAASPHTPRSCASALPPPDLYLQPTISKRTSTTSWNSSNADEMDFDWKQDQVLLLSRTLDALPAHLVTPFNGPIPPSNLLDKIARGVSQAKGPLDWPHSIRATRVKLIELARARAKDDAKKKQQPKVVDTDPSSRYDYFDGPHQNPMHADDVPQRRPLYKQSSMDFIKPSPAEIKDNPTIAQLSNRLQRTDRSIPNPATYHPYKAAPSRIAVRSRTANISQAPKMKADSRSSSPPPASDVPDLIVPNPNSLSNSSSNSSFDSVAPSTALRPHLVRRSASTLSSSSMYSSSSNGSSGMAALQDKRLQRVRRADSFTGAPLNAPVPPPKDYPNKQPVVGMKRAPSYGALAQGVRQEGKLKNERQVQENAFLRAMKDVIAQEGSGSGNGDGKSKKREAEKDKENDEVQQKHNRQLSGSYPSSDEEEKARSKRAKKLRSATNPKAAAGSPGGVVPPSPSVASLSSSTSDESLSASASAYAPGTPMVVVTTAPSTPHPQGESAPTPPAKDRFLSSPKTPKTPRTPSKLPTSKTRVLLKPAPTVLIDSPVASEAKGELKAKGDESKAIKEKARAPKPYLYSVPETLSKDADTCIAMNNSGTNNNNATTNSIASPASPVAANANKRPTAPKMNAQRNPSMFGMELPRLSQFASALSGPSGLSLSIPTATSSKSKHKRTLSRESTATTGTTSSAGSARLSACGGLLPLCGDAVLSVPPSPLTLGFAQDVTRRQPSHVRRSSEGSSGSRVPSSPAARALSPAPTLAASAITSVSALTASPAPASPRVKTLRRVRNRLVPARRISFGSLLESTDDMDMGMEVDGDDRSFDLSGGRMGSGLGMGLSSGLGSGLELGFGADDGKQKEDSGGGGGSVFGAVLGEAFSVKPRAVPDRTPKRDRERERASRERGLKEGTLGSAFRMA</sequence>
<feature type="compositionally biased region" description="Low complexity" evidence="1">
    <location>
        <begin position="535"/>
        <end position="554"/>
    </location>
</feature>
<feature type="region of interest" description="Disordered" evidence="1">
    <location>
        <begin position="624"/>
        <end position="654"/>
    </location>
</feature>
<feature type="compositionally biased region" description="Low complexity" evidence="1">
    <location>
        <begin position="303"/>
        <end position="321"/>
    </location>
</feature>
<name>A0A8H5BP62_9AGAR</name>
<feature type="region of interest" description="Disordered" evidence="1">
    <location>
        <begin position="140"/>
        <end position="181"/>
    </location>
</feature>
<dbReference type="OrthoDB" id="433738at2759"/>